<dbReference type="EMBL" id="CP012401">
    <property type="protein sequence ID" value="ALG72234.1"/>
    <property type="molecule type" value="Genomic_DNA"/>
</dbReference>
<name>A0AAC9EXP0_9PROT</name>
<reference evidence="4 5" key="2">
    <citation type="journal article" date="2016" name="Genome Announc.">
        <title>Complete Genome Sequence of a Strain of Azospirillum thiophilum Isolated from a Sulfide Spring.</title>
        <authorList>
            <person name="Fomenkov A."/>
            <person name="Vincze T."/>
            <person name="Grabovich M."/>
            <person name="Anton B.P."/>
            <person name="Dubinina G."/>
            <person name="Orlova M."/>
            <person name="Belousova E."/>
            <person name="Roberts R.J."/>
        </authorList>
    </citation>
    <scope>NUCLEOTIDE SEQUENCE [LARGE SCALE GENOMIC DNA]</scope>
    <source>
        <strain evidence="4 5">BV-S</strain>
    </source>
</reference>
<dbReference type="InterPro" id="IPR036890">
    <property type="entry name" value="HATPase_C_sf"/>
</dbReference>
<proteinExistence type="predicted"/>
<evidence type="ECO:0000313" key="5">
    <source>
        <dbReference type="Proteomes" id="UP000069935"/>
    </source>
</evidence>
<gene>
    <name evidence="4" type="ORF">AL072_12985</name>
</gene>
<sequence>MAEAVTALVVDDEEMTRAIVAGYLARIGYRTLEAETRAEAWDILNSAGSTIHVVLLDRRLSDGDGLELYERMKKVPHLAGIPVIVQTISDSSAEIAAAIRAGVFYYLIKPYDGALLRSIVRAAEETTGRLKSLQGDLRSRSDAIGLLRDARFRFRTPQEAQNLAIALSSVAATTHSLTFGLSEILVNAVEHGNLGIGFEAKGRLKANGLLAREIEARLASAEHRDKHATLHVERSDSRVIFTVSDMGPGFDFTRYLSVDAFQSTATHGRGIALARMVGFDQLTYVGTGNRVVGIVNLDRDGKAMDQDAKAG</sequence>
<dbReference type="PROSITE" id="PS50110">
    <property type="entry name" value="RESPONSE_REGULATORY"/>
    <property type="match status" value="1"/>
</dbReference>
<dbReference type="CDD" id="cd16936">
    <property type="entry name" value="HATPase_RsbW-like"/>
    <property type="match status" value="1"/>
</dbReference>
<dbReference type="InterPro" id="IPR050595">
    <property type="entry name" value="Bact_response_regulator"/>
</dbReference>
<dbReference type="AlphaFoldDB" id="A0AAC9EXP0"/>
<protein>
    <submittedName>
        <fullName evidence="4">Regulator</fullName>
    </submittedName>
</protein>
<organism evidence="4 5">
    <name type="scientific">Azospirillum thiophilum</name>
    <dbReference type="NCBI Taxonomy" id="528244"/>
    <lineage>
        <taxon>Bacteria</taxon>
        <taxon>Pseudomonadati</taxon>
        <taxon>Pseudomonadota</taxon>
        <taxon>Alphaproteobacteria</taxon>
        <taxon>Rhodospirillales</taxon>
        <taxon>Azospirillaceae</taxon>
        <taxon>Azospirillum</taxon>
    </lineage>
</organism>
<evidence type="ECO:0000259" key="3">
    <source>
        <dbReference type="PROSITE" id="PS50110"/>
    </source>
</evidence>
<dbReference type="GO" id="GO:0000160">
    <property type="term" value="P:phosphorelay signal transduction system"/>
    <property type="evidence" value="ECO:0007669"/>
    <property type="project" value="InterPro"/>
</dbReference>
<keyword evidence="1 2" id="KW-0597">Phosphoprotein</keyword>
<dbReference type="CDD" id="cd00156">
    <property type="entry name" value="REC"/>
    <property type="match status" value="1"/>
</dbReference>
<dbReference type="InterPro" id="IPR011006">
    <property type="entry name" value="CheY-like_superfamily"/>
</dbReference>
<dbReference type="SUPFAM" id="SSF52172">
    <property type="entry name" value="CheY-like"/>
    <property type="match status" value="1"/>
</dbReference>
<evidence type="ECO:0000256" key="2">
    <source>
        <dbReference type="PROSITE-ProRule" id="PRU00169"/>
    </source>
</evidence>
<dbReference type="SUPFAM" id="SSF55874">
    <property type="entry name" value="ATPase domain of HSP90 chaperone/DNA topoisomerase II/histidine kinase"/>
    <property type="match status" value="1"/>
</dbReference>
<dbReference type="PANTHER" id="PTHR44591">
    <property type="entry name" value="STRESS RESPONSE REGULATOR PROTEIN 1"/>
    <property type="match status" value="1"/>
</dbReference>
<dbReference type="KEGG" id="ati:AL072_12985"/>
<dbReference type="Pfam" id="PF00072">
    <property type="entry name" value="Response_reg"/>
    <property type="match status" value="1"/>
</dbReference>
<dbReference type="PANTHER" id="PTHR44591:SF3">
    <property type="entry name" value="RESPONSE REGULATORY DOMAIN-CONTAINING PROTEIN"/>
    <property type="match status" value="1"/>
</dbReference>
<evidence type="ECO:0000313" key="4">
    <source>
        <dbReference type="EMBL" id="ALG72234.1"/>
    </source>
</evidence>
<feature type="modified residue" description="4-aspartylphosphate" evidence="2">
    <location>
        <position position="57"/>
    </location>
</feature>
<dbReference type="RefSeq" id="WP_045582690.1">
    <property type="nucleotide sequence ID" value="NZ_CP012401.1"/>
</dbReference>
<dbReference type="InterPro" id="IPR001789">
    <property type="entry name" value="Sig_transdc_resp-reg_receiver"/>
</dbReference>
<keyword evidence="5" id="KW-1185">Reference proteome</keyword>
<dbReference type="Gene3D" id="3.40.50.2300">
    <property type="match status" value="1"/>
</dbReference>
<dbReference type="Proteomes" id="UP000069935">
    <property type="component" value="Chromosome 1"/>
</dbReference>
<dbReference type="SMART" id="SM00448">
    <property type="entry name" value="REC"/>
    <property type="match status" value="1"/>
</dbReference>
<feature type="domain" description="Response regulatory" evidence="3">
    <location>
        <begin position="6"/>
        <end position="124"/>
    </location>
</feature>
<reference evidence="5" key="1">
    <citation type="submission" date="2015-08" db="EMBL/GenBank/DDBJ databases">
        <title>Complete Genome Sequence of Azospirillum thiophilum BV-S.</title>
        <authorList>
            <person name="Fomenkov A."/>
            <person name="Vincze T."/>
            <person name="Grabovich M."/>
            <person name="Dubinina G."/>
            <person name="Orlova M."/>
            <person name="Belousova E."/>
            <person name="Roberts R.J."/>
        </authorList>
    </citation>
    <scope>NUCLEOTIDE SEQUENCE [LARGE SCALE GENOMIC DNA]</scope>
    <source>
        <strain evidence="5">BV-S</strain>
    </source>
</reference>
<dbReference type="Gene3D" id="3.30.565.10">
    <property type="entry name" value="Histidine kinase-like ATPase, C-terminal domain"/>
    <property type="match status" value="1"/>
</dbReference>
<accession>A0AAC9EXP0</accession>
<evidence type="ECO:0000256" key="1">
    <source>
        <dbReference type="ARBA" id="ARBA00022553"/>
    </source>
</evidence>